<dbReference type="Proteomes" id="UP000244441">
    <property type="component" value="Chromosome"/>
</dbReference>
<reference evidence="8 9" key="1">
    <citation type="submission" date="2018-01" db="EMBL/GenBank/DDBJ databases">
        <title>Genome sequence of a Cantenovulum-like bacteria.</title>
        <authorList>
            <person name="Tan W.R."/>
            <person name="Lau N.-S."/>
            <person name="Go F."/>
            <person name="Amirul A.-A.A."/>
        </authorList>
    </citation>
    <scope>NUCLEOTIDE SEQUENCE [LARGE SCALE GENOMIC DNA]</scope>
    <source>
        <strain evidence="8 9">CCB-QB4</strain>
    </source>
</reference>
<dbReference type="EMBL" id="CP026604">
    <property type="protein sequence ID" value="AWB65380.1"/>
    <property type="molecule type" value="Genomic_DNA"/>
</dbReference>
<dbReference type="OrthoDB" id="7559360at2"/>
<dbReference type="PANTHER" id="PTHR11237">
    <property type="entry name" value="COENZYME Q10 BIOSYNTHESIS PROTEIN 7"/>
    <property type="match status" value="1"/>
</dbReference>
<accession>A0A2S0VMP9</accession>
<dbReference type="InterPro" id="IPR011566">
    <property type="entry name" value="Ubq_synth_Coq7"/>
</dbReference>
<evidence type="ECO:0000313" key="8">
    <source>
        <dbReference type="EMBL" id="AWB65380.1"/>
    </source>
</evidence>
<proteinExistence type="predicted"/>
<keyword evidence="5" id="KW-0408">Iron</keyword>
<evidence type="ECO:0000256" key="2">
    <source>
        <dbReference type="ARBA" id="ARBA00022688"/>
    </source>
</evidence>
<keyword evidence="9" id="KW-1185">Reference proteome</keyword>
<evidence type="ECO:0000313" key="9">
    <source>
        <dbReference type="Proteomes" id="UP000244441"/>
    </source>
</evidence>
<keyword evidence="6" id="KW-0503">Monooxygenase</keyword>
<dbReference type="RefSeq" id="WP_108601457.1">
    <property type="nucleotide sequence ID" value="NZ_CP026604.1"/>
</dbReference>
<dbReference type="GO" id="GO:0008682">
    <property type="term" value="F:3-demethoxyubiquinol 3-hydroxylase activity"/>
    <property type="evidence" value="ECO:0007669"/>
    <property type="project" value="TreeGrafter"/>
</dbReference>
<dbReference type="AlphaFoldDB" id="A0A2S0VMP9"/>
<dbReference type="GO" id="GO:0046872">
    <property type="term" value="F:metal ion binding"/>
    <property type="evidence" value="ECO:0007669"/>
    <property type="project" value="UniProtKB-KW"/>
</dbReference>
<keyword evidence="7" id="KW-0472">Membrane</keyword>
<keyword evidence="4" id="KW-0560">Oxidoreductase</keyword>
<gene>
    <name evidence="8" type="ORF">C2869_02510</name>
</gene>
<dbReference type="KEGG" id="cate:C2869_02510"/>
<protein>
    <submittedName>
        <fullName evidence="8">Demethoxyubiquinone hydroxylase family protein</fullName>
    </submittedName>
</protein>
<evidence type="ECO:0000256" key="6">
    <source>
        <dbReference type="ARBA" id="ARBA00023033"/>
    </source>
</evidence>
<dbReference type="CDD" id="cd01042">
    <property type="entry name" value="DMQH"/>
    <property type="match status" value="1"/>
</dbReference>
<comment type="pathway">
    <text evidence="1">Cofactor biosynthesis; ubiquinone biosynthesis.</text>
</comment>
<sequence length="171" mass="19639">MSSKEVARIIRVDHAGEYGAISIYSAQLFIAKFFYRDIVNQLQEMLQHEKQHFSTFDDWLKCNNTRPCYALWLWPLGGYILGLVTGLLGRKSIWVCTGAVESTVLHHLDGQLNYLSRHSKSAYQTVLSIKKDEEEHLNLGLQKGSDSIVYLPIQIIVKYSTKFAIWLSMKL</sequence>
<evidence type="ECO:0000256" key="4">
    <source>
        <dbReference type="ARBA" id="ARBA00023002"/>
    </source>
</evidence>
<keyword evidence="8" id="KW-0830">Ubiquinone</keyword>
<evidence type="ECO:0000256" key="1">
    <source>
        <dbReference type="ARBA" id="ARBA00004749"/>
    </source>
</evidence>
<evidence type="ECO:0000256" key="3">
    <source>
        <dbReference type="ARBA" id="ARBA00022723"/>
    </source>
</evidence>
<dbReference type="PANTHER" id="PTHR11237:SF4">
    <property type="entry name" value="5-DEMETHOXYUBIQUINONE HYDROXYLASE, MITOCHONDRIAL"/>
    <property type="match status" value="1"/>
</dbReference>
<dbReference type="InterPro" id="IPR009078">
    <property type="entry name" value="Ferritin-like_SF"/>
</dbReference>
<dbReference type="SUPFAM" id="SSF47240">
    <property type="entry name" value="Ferritin-like"/>
    <property type="match status" value="1"/>
</dbReference>
<keyword evidence="3" id="KW-0479">Metal-binding</keyword>
<keyword evidence="2" id="KW-0831">Ubiquinone biosynthesis</keyword>
<dbReference type="Pfam" id="PF03232">
    <property type="entry name" value="COQ7"/>
    <property type="match status" value="1"/>
</dbReference>
<evidence type="ECO:0000256" key="7">
    <source>
        <dbReference type="ARBA" id="ARBA00023136"/>
    </source>
</evidence>
<name>A0A2S0VMP9_9ALTE</name>
<organism evidence="8 9">
    <name type="scientific">Saccharobesus litoralis</name>
    <dbReference type="NCBI Taxonomy" id="2172099"/>
    <lineage>
        <taxon>Bacteria</taxon>
        <taxon>Pseudomonadati</taxon>
        <taxon>Pseudomonadota</taxon>
        <taxon>Gammaproteobacteria</taxon>
        <taxon>Alteromonadales</taxon>
        <taxon>Alteromonadaceae</taxon>
        <taxon>Saccharobesus</taxon>
    </lineage>
</organism>
<evidence type="ECO:0000256" key="5">
    <source>
        <dbReference type="ARBA" id="ARBA00023004"/>
    </source>
</evidence>
<dbReference type="GO" id="GO:0006744">
    <property type="term" value="P:ubiquinone biosynthetic process"/>
    <property type="evidence" value="ECO:0007669"/>
    <property type="project" value="UniProtKB-KW"/>
</dbReference>